<dbReference type="Pfam" id="PF05544">
    <property type="entry name" value="Pro_racemase"/>
    <property type="match status" value="1"/>
</dbReference>
<gene>
    <name evidence="2" type="ORF">LCGC14_2558960</name>
</gene>
<evidence type="ECO:0008006" key="3">
    <source>
        <dbReference type="Google" id="ProtNLM"/>
    </source>
</evidence>
<reference evidence="2" key="1">
    <citation type="journal article" date="2015" name="Nature">
        <title>Complex archaea that bridge the gap between prokaryotes and eukaryotes.</title>
        <authorList>
            <person name="Spang A."/>
            <person name="Saw J.H."/>
            <person name="Jorgensen S.L."/>
            <person name="Zaremba-Niedzwiedzka K."/>
            <person name="Martijn J."/>
            <person name="Lind A.E."/>
            <person name="van Eijk R."/>
            <person name="Schleper C."/>
            <person name="Guy L."/>
            <person name="Ettema T.J."/>
        </authorList>
    </citation>
    <scope>NUCLEOTIDE SEQUENCE</scope>
</reference>
<proteinExistence type="inferred from homology"/>
<protein>
    <recommendedName>
        <fullName evidence="3">Proline racemase</fullName>
    </recommendedName>
</protein>
<comment type="similarity">
    <text evidence="1">Belongs to the proline racemase family.</text>
</comment>
<dbReference type="InterPro" id="IPR008794">
    <property type="entry name" value="Pro_racemase_fam"/>
</dbReference>
<accession>A0A0F9B8H5</accession>
<organism evidence="2">
    <name type="scientific">marine sediment metagenome</name>
    <dbReference type="NCBI Taxonomy" id="412755"/>
    <lineage>
        <taxon>unclassified sequences</taxon>
        <taxon>metagenomes</taxon>
        <taxon>ecological metagenomes</taxon>
    </lineage>
</organism>
<sequence length="64" mass="6632">MHVIDSHTGGMPTRVILDGGPELGAGPLAKRAEALARDHAAFRRAVLHEPRGQAGMVAALLVPA</sequence>
<dbReference type="AlphaFoldDB" id="A0A0F9B8H5"/>
<dbReference type="EMBL" id="LAZR01042191">
    <property type="protein sequence ID" value="KKL10127.1"/>
    <property type="molecule type" value="Genomic_DNA"/>
</dbReference>
<dbReference type="PANTHER" id="PTHR33442">
    <property type="entry name" value="TRANS-3-HYDROXY-L-PROLINE DEHYDRATASE"/>
    <property type="match status" value="1"/>
</dbReference>
<comment type="caution">
    <text evidence="2">The sequence shown here is derived from an EMBL/GenBank/DDBJ whole genome shotgun (WGS) entry which is preliminary data.</text>
</comment>
<evidence type="ECO:0000256" key="1">
    <source>
        <dbReference type="ARBA" id="ARBA00007529"/>
    </source>
</evidence>
<dbReference type="Gene3D" id="3.10.310.10">
    <property type="entry name" value="Diaminopimelate Epimerase, Chain A, domain 1"/>
    <property type="match status" value="1"/>
</dbReference>
<dbReference type="SUPFAM" id="SSF54506">
    <property type="entry name" value="Diaminopimelate epimerase-like"/>
    <property type="match status" value="1"/>
</dbReference>
<feature type="non-terminal residue" evidence="2">
    <location>
        <position position="64"/>
    </location>
</feature>
<name>A0A0F9B8H5_9ZZZZ</name>
<evidence type="ECO:0000313" key="2">
    <source>
        <dbReference type="EMBL" id="KKL10127.1"/>
    </source>
</evidence>
<dbReference type="PANTHER" id="PTHR33442:SF1">
    <property type="entry name" value="TRANS-3-HYDROXY-L-PROLINE DEHYDRATASE"/>
    <property type="match status" value="1"/>
</dbReference>